<dbReference type="GO" id="GO:0008610">
    <property type="term" value="P:lipid biosynthetic process"/>
    <property type="evidence" value="ECO:0007669"/>
    <property type="project" value="InterPro"/>
</dbReference>
<feature type="transmembrane region" description="Helical" evidence="5">
    <location>
        <begin position="112"/>
        <end position="132"/>
    </location>
</feature>
<feature type="domain" description="Fatty acid hydroxylase" evidence="6">
    <location>
        <begin position="123"/>
        <end position="261"/>
    </location>
</feature>
<dbReference type="EMBL" id="HBGU01014840">
    <property type="protein sequence ID" value="CAD9422163.1"/>
    <property type="molecule type" value="Transcribed_RNA"/>
</dbReference>
<feature type="transmembrane region" description="Helical" evidence="5">
    <location>
        <begin position="190"/>
        <end position="212"/>
    </location>
</feature>
<dbReference type="PANTHER" id="PTHR11863">
    <property type="entry name" value="STEROL DESATURASE"/>
    <property type="match status" value="1"/>
</dbReference>
<name>A0A7S2CCT2_9EUKA</name>
<evidence type="ECO:0000256" key="5">
    <source>
        <dbReference type="SAM" id="Phobius"/>
    </source>
</evidence>
<dbReference type="GO" id="GO:0016020">
    <property type="term" value="C:membrane"/>
    <property type="evidence" value="ECO:0007669"/>
    <property type="project" value="UniProtKB-SubCell"/>
</dbReference>
<feature type="transmembrane region" description="Helical" evidence="5">
    <location>
        <begin position="80"/>
        <end position="100"/>
    </location>
</feature>
<dbReference type="AlphaFoldDB" id="A0A7S2CCT2"/>
<accession>A0A7S2CCT2</accession>
<keyword evidence="4 5" id="KW-0472">Membrane</keyword>
<dbReference type="Pfam" id="PF04116">
    <property type="entry name" value="FA_hydroxylase"/>
    <property type="match status" value="1"/>
</dbReference>
<evidence type="ECO:0000259" key="6">
    <source>
        <dbReference type="Pfam" id="PF04116"/>
    </source>
</evidence>
<comment type="subcellular location">
    <subcellularLocation>
        <location evidence="1">Membrane</location>
    </subcellularLocation>
</comment>
<gene>
    <name evidence="7" type="ORF">CBRE1094_LOCUS7959</name>
</gene>
<evidence type="ECO:0000313" key="7">
    <source>
        <dbReference type="EMBL" id="CAD9422163.1"/>
    </source>
</evidence>
<evidence type="ECO:0000256" key="4">
    <source>
        <dbReference type="ARBA" id="ARBA00023136"/>
    </source>
</evidence>
<reference evidence="7" key="1">
    <citation type="submission" date="2021-01" db="EMBL/GenBank/DDBJ databases">
        <authorList>
            <person name="Corre E."/>
            <person name="Pelletier E."/>
            <person name="Niang G."/>
            <person name="Scheremetjew M."/>
            <person name="Finn R."/>
            <person name="Kale V."/>
            <person name="Holt S."/>
            <person name="Cochrane G."/>
            <person name="Meng A."/>
            <person name="Brown T."/>
            <person name="Cohen L."/>
        </authorList>
    </citation>
    <scope>NUCLEOTIDE SEQUENCE</scope>
    <source>
        <strain evidence="7">UTEX LB 985</strain>
    </source>
</reference>
<evidence type="ECO:0000256" key="2">
    <source>
        <dbReference type="ARBA" id="ARBA00022692"/>
    </source>
</evidence>
<keyword evidence="2 5" id="KW-0812">Transmembrane</keyword>
<proteinExistence type="predicted"/>
<dbReference type="InterPro" id="IPR006694">
    <property type="entry name" value="Fatty_acid_hydroxylase"/>
</dbReference>
<protein>
    <recommendedName>
        <fullName evidence="6">Fatty acid hydroxylase domain-containing protein</fullName>
    </recommendedName>
</protein>
<dbReference type="GO" id="GO:0016491">
    <property type="term" value="F:oxidoreductase activity"/>
    <property type="evidence" value="ECO:0007669"/>
    <property type="project" value="InterPro"/>
</dbReference>
<organism evidence="7">
    <name type="scientific">Haptolina brevifila</name>
    <dbReference type="NCBI Taxonomy" id="156173"/>
    <lineage>
        <taxon>Eukaryota</taxon>
        <taxon>Haptista</taxon>
        <taxon>Haptophyta</taxon>
        <taxon>Prymnesiophyceae</taxon>
        <taxon>Prymnesiales</taxon>
        <taxon>Prymnesiaceae</taxon>
        <taxon>Haptolina</taxon>
    </lineage>
</organism>
<sequence>MEVVRDVLRERVLPLLIARASHSVLHPLEWGAVELLVLGGLTQVGLELYRHGVPYAFDSWEKLPPRGRPLEILAARDRQFIAASQVAIVVMTFHYLQFMATSSNVYWSLEQMTIWNTVFALPCFFVVYDLFYAPFHRALHHRSVYAYVHKHHHRQVVPTRGNTDAINVHPFEFIMGEYNHVLAIYLVSRFIVPVHAVACVMFLVLGGCLATLNHTRLDCAFLRLPFIGVPIFGVRAHDTHHAIPNSNYGQYIMLWDWVMGTFKAHPQDAAAEGGSSLSAKAGDVALQGKAKAS</sequence>
<dbReference type="GO" id="GO:0005506">
    <property type="term" value="F:iron ion binding"/>
    <property type="evidence" value="ECO:0007669"/>
    <property type="project" value="InterPro"/>
</dbReference>
<evidence type="ECO:0000256" key="3">
    <source>
        <dbReference type="ARBA" id="ARBA00022989"/>
    </source>
</evidence>
<keyword evidence="3 5" id="KW-1133">Transmembrane helix</keyword>
<dbReference type="InterPro" id="IPR050307">
    <property type="entry name" value="Sterol_Desaturase_Related"/>
</dbReference>
<evidence type="ECO:0000256" key="1">
    <source>
        <dbReference type="ARBA" id="ARBA00004370"/>
    </source>
</evidence>